<feature type="compositionally biased region" description="Acidic residues" evidence="1">
    <location>
        <begin position="182"/>
        <end position="192"/>
    </location>
</feature>
<sequence length="243" mass="25065">METINNIANAASKAIWGPDTAHQEPISGKTGDVSKGEPYDAGSMEPDELSTKSTAPDETGTQPVETALPSRPKETCTSTDTADTKSTPPPPNPTAVKDSSALAGDSTKAQNDVRSPSDPDAHHAAAAAKENVDDTEGLDVGDNPDKFAGPGPRPLEEIARENGGNAGAVDASKKSSGVPGQEVEEEEEEEETDKAPLEKHDSGMGNLYVKSSGLRADGGDFDASAPGAGREADRELVPVGFVM</sequence>
<comment type="caution">
    <text evidence="2">The sequence shown here is derived from an EMBL/GenBank/DDBJ whole genome shotgun (WGS) entry which is preliminary data.</text>
</comment>
<dbReference type="EMBL" id="JAUIQD010000003">
    <property type="protein sequence ID" value="KAK3357641.1"/>
    <property type="molecule type" value="Genomic_DNA"/>
</dbReference>
<feature type="compositionally biased region" description="Basic and acidic residues" evidence="1">
    <location>
        <begin position="193"/>
        <end position="202"/>
    </location>
</feature>
<name>A0AAJ0MGC6_9PEZI</name>
<protein>
    <submittedName>
        <fullName evidence="2">Uncharacterized protein</fullName>
    </submittedName>
</protein>
<feature type="compositionally biased region" description="Low complexity" evidence="1">
    <location>
        <begin position="1"/>
        <end position="15"/>
    </location>
</feature>
<dbReference type="Proteomes" id="UP001275084">
    <property type="component" value="Unassembled WGS sequence"/>
</dbReference>
<reference evidence="2" key="1">
    <citation type="journal article" date="2023" name="Mol. Phylogenet. Evol.">
        <title>Genome-scale phylogeny and comparative genomics of the fungal order Sordariales.</title>
        <authorList>
            <person name="Hensen N."/>
            <person name="Bonometti L."/>
            <person name="Westerberg I."/>
            <person name="Brannstrom I.O."/>
            <person name="Guillou S."/>
            <person name="Cros-Aarteil S."/>
            <person name="Calhoun S."/>
            <person name="Haridas S."/>
            <person name="Kuo A."/>
            <person name="Mondo S."/>
            <person name="Pangilinan J."/>
            <person name="Riley R."/>
            <person name="LaButti K."/>
            <person name="Andreopoulos B."/>
            <person name="Lipzen A."/>
            <person name="Chen C."/>
            <person name="Yan M."/>
            <person name="Daum C."/>
            <person name="Ng V."/>
            <person name="Clum A."/>
            <person name="Steindorff A."/>
            <person name="Ohm R.A."/>
            <person name="Martin F."/>
            <person name="Silar P."/>
            <person name="Natvig D.O."/>
            <person name="Lalanne C."/>
            <person name="Gautier V."/>
            <person name="Ament-Velasquez S.L."/>
            <person name="Kruys A."/>
            <person name="Hutchinson M.I."/>
            <person name="Powell A.J."/>
            <person name="Barry K."/>
            <person name="Miller A.N."/>
            <person name="Grigoriev I.V."/>
            <person name="Debuchy R."/>
            <person name="Gladieux P."/>
            <person name="Hiltunen Thoren M."/>
            <person name="Johannesson H."/>
        </authorList>
    </citation>
    <scope>NUCLEOTIDE SEQUENCE</scope>
    <source>
        <strain evidence="2">CBS 955.72</strain>
    </source>
</reference>
<feature type="compositionally biased region" description="Polar residues" evidence="1">
    <location>
        <begin position="51"/>
        <end position="64"/>
    </location>
</feature>
<proteinExistence type="predicted"/>
<feature type="compositionally biased region" description="Polar residues" evidence="1">
    <location>
        <begin position="75"/>
        <end position="86"/>
    </location>
</feature>
<dbReference type="AlphaFoldDB" id="A0AAJ0MGC6"/>
<feature type="region of interest" description="Disordered" evidence="1">
    <location>
        <begin position="1"/>
        <end position="243"/>
    </location>
</feature>
<organism evidence="2 3">
    <name type="scientific">Lasiosphaeria hispida</name>
    <dbReference type="NCBI Taxonomy" id="260671"/>
    <lineage>
        <taxon>Eukaryota</taxon>
        <taxon>Fungi</taxon>
        <taxon>Dikarya</taxon>
        <taxon>Ascomycota</taxon>
        <taxon>Pezizomycotina</taxon>
        <taxon>Sordariomycetes</taxon>
        <taxon>Sordariomycetidae</taxon>
        <taxon>Sordariales</taxon>
        <taxon>Lasiosphaeriaceae</taxon>
        <taxon>Lasiosphaeria</taxon>
    </lineage>
</organism>
<reference evidence="2" key="2">
    <citation type="submission" date="2023-06" db="EMBL/GenBank/DDBJ databases">
        <authorList>
            <consortium name="Lawrence Berkeley National Laboratory"/>
            <person name="Haridas S."/>
            <person name="Hensen N."/>
            <person name="Bonometti L."/>
            <person name="Westerberg I."/>
            <person name="Brannstrom I.O."/>
            <person name="Guillou S."/>
            <person name="Cros-Aarteil S."/>
            <person name="Calhoun S."/>
            <person name="Kuo A."/>
            <person name="Mondo S."/>
            <person name="Pangilinan J."/>
            <person name="Riley R."/>
            <person name="Labutti K."/>
            <person name="Andreopoulos B."/>
            <person name="Lipzen A."/>
            <person name="Chen C."/>
            <person name="Yanf M."/>
            <person name="Daum C."/>
            <person name="Ng V."/>
            <person name="Clum A."/>
            <person name="Steindorff A."/>
            <person name="Ohm R."/>
            <person name="Martin F."/>
            <person name="Silar P."/>
            <person name="Natvig D."/>
            <person name="Lalanne C."/>
            <person name="Gautier V."/>
            <person name="Ament-Velasquez S.L."/>
            <person name="Kruys A."/>
            <person name="Hutchinson M.I."/>
            <person name="Powell A.J."/>
            <person name="Barry K."/>
            <person name="Miller A.N."/>
            <person name="Grigoriev I.V."/>
            <person name="Debuchy R."/>
            <person name="Gladieux P."/>
            <person name="Thoren M.H."/>
            <person name="Johannesson H."/>
        </authorList>
    </citation>
    <scope>NUCLEOTIDE SEQUENCE</scope>
    <source>
        <strain evidence="2">CBS 955.72</strain>
    </source>
</reference>
<evidence type="ECO:0000313" key="3">
    <source>
        <dbReference type="Proteomes" id="UP001275084"/>
    </source>
</evidence>
<gene>
    <name evidence="2" type="ORF">B0T25DRAFT_165181</name>
</gene>
<evidence type="ECO:0000313" key="2">
    <source>
        <dbReference type="EMBL" id="KAK3357641.1"/>
    </source>
</evidence>
<evidence type="ECO:0000256" key="1">
    <source>
        <dbReference type="SAM" id="MobiDB-lite"/>
    </source>
</evidence>
<accession>A0AAJ0MGC6</accession>
<keyword evidence="3" id="KW-1185">Reference proteome</keyword>